<evidence type="ECO:0000313" key="1">
    <source>
        <dbReference type="EMBL" id="KAI3696305.1"/>
    </source>
</evidence>
<organism evidence="1 2">
    <name type="scientific">Smallanthus sonchifolius</name>
    <dbReference type="NCBI Taxonomy" id="185202"/>
    <lineage>
        <taxon>Eukaryota</taxon>
        <taxon>Viridiplantae</taxon>
        <taxon>Streptophyta</taxon>
        <taxon>Embryophyta</taxon>
        <taxon>Tracheophyta</taxon>
        <taxon>Spermatophyta</taxon>
        <taxon>Magnoliopsida</taxon>
        <taxon>eudicotyledons</taxon>
        <taxon>Gunneridae</taxon>
        <taxon>Pentapetalae</taxon>
        <taxon>asterids</taxon>
        <taxon>campanulids</taxon>
        <taxon>Asterales</taxon>
        <taxon>Asteraceae</taxon>
        <taxon>Asteroideae</taxon>
        <taxon>Heliantheae alliance</taxon>
        <taxon>Millerieae</taxon>
        <taxon>Smallanthus</taxon>
    </lineage>
</organism>
<proteinExistence type="predicted"/>
<evidence type="ECO:0000313" key="2">
    <source>
        <dbReference type="Proteomes" id="UP001056120"/>
    </source>
</evidence>
<gene>
    <name evidence="1" type="ORF">L1987_79317</name>
</gene>
<comment type="caution">
    <text evidence="1">The sequence shown here is derived from an EMBL/GenBank/DDBJ whole genome shotgun (WGS) entry which is preliminary data.</text>
</comment>
<reference evidence="1 2" key="2">
    <citation type="journal article" date="2022" name="Mol. Ecol. Resour.">
        <title>The genomes of chicory, endive, great burdock and yacon provide insights into Asteraceae paleo-polyploidization history and plant inulin production.</title>
        <authorList>
            <person name="Fan W."/>
            <person name="Wang S."/>
            <person name="Wang H."/>
            <person name="Wang A."/>
            <person name="Jiang F."/>
            <person name="Liu H."/>
            <person name="Zhao H."/>
            <person name="Xu D."/>
            <person name="Zhang Y."/>
        </authorList>
    </citation>
    <scope>NUCLEOTIDE SEQUENCE [LARGE SCALE GENOMIC DNA]</scope>
    <source>
        <strain evidence="2">cv. Yunnan</strain>
        <tissue evidence="1">Leaves</tissue>
    </source>
</reference>
<name>A0ACB8ZF44_9ASTR</name>
<protein>
    <submittedName>
        <fullName evidence="1">Uncharacterized protein</fullName>
    </submittedName>
</protein>
<accession>A0ACB8ZF44</accession>
<dbReference type="EMBL" id="CM042043">
    <property type="protein sequence ID" value="KAI3696305.1"/>
    <property type="molecule type" value="Genomic_DNA"/>
</dbReference>
<dbReference type="Proteomes" id="UP001056120">
    <property type="component" value="Linkage Group LG26"/>
</dbReference>
<keyword evidence="2" id="KW-1185">Reference proteome</keyword>
<reference evidence="2" key="1">
    <citation type="journal article" date="2022" name="Mol. Ecol. Resour.">
        <title>The genomes of chicory, endive, great burdock and yacon provide insights into Asteraceae palaeo-polyploidization history and plant inulin production.</title>
        <authorList>
            <person name="Fan W."/>
            <person name="Wang S."/>
            <person name="Wang H."/>
            <person name="Wang A."/>
            <person name="Jiang F."/>
            <person name="Liu H."/>
            <person name="Zhao H."/>
            <person name="Xu D."/>
            <person name="Zhang Y."/>
        </authorList>
    </citation>
    <scope>NUCLEOTIDE SEQUENCE [LARGE SCALE GENOMIC DNA]</scope>
    <source>
        <strain evidence="2">cv. Yunnan</strain>
    </source>
</reference>
<sequence length="216" mass="25100">MWEMKAEGLYPDEVAFKLIIGGLLHENKLFIHSLACMVWDHMMGIRVLLLIEIFQRLLSLNNAIKIKKWKRYLCGANYVHSSNRPGYSGKSGNLRLFFYSSISALLEHDMLIDGLFWCLGQETYALLDKEVRYVYIWNPNSIYSFSGDNKELIDTVLLLSFGRQWSNFNLKTDSNLMNYLIALEVLGLIQIEEKQHIEKKKCLCVLNLFSPASHQR</sequence>